<feature type="domain" description="GH18" evidence="1">
    <location>
        <begin position="1"/>
        <end position="106"/>
    </location>
</feature>
<organism evidence="2">
    <name type="scientific">mine drainage metagenome</name>
    <dbReference type="NCBI Taxonomy" id="410659"/>
    <lineage>
        <taxon>unclassified sequences</taxon>
        <taxon>metagenomes</taxon>
        <taxon>ecological metagenomes</taxon>
    </lineage>
</organism>
<dbReference type="InterPro" id="IPR017853">
    <property type="entry name" value="GH"/>
</dbReference>
<dbReference type="SUPFAM" id="SSF51445">
    <property type="entry name" value="(Trans)glycosidases"/>
    <property type="match status" value="1"/>
</dbReference>
<dbReference type="AlphaFoldDB" id="T0ZM33"/>
<reference evidence="2" key="2">
    <citation type="journal article" date="2014" name="ISME J.">
        <title>Microbial stratification in low pH oxic and suboxic macroscopic growths along an acid mine drainage.</title>
        <authorList>
            <person name="Mendez-Garcia C."/>
            <person name="Mesa V."/>
            <person name="Sprenger R.R."/>
            <person name="Richter M."/>
            <person name="Diez M.S."/>
            <person name="Solano J."/>
            <person name="Bargiela R."/>
            <person name="Golyshina O.V."/>
            <person name="Manteca A."/>
            <person name="Ramos J.L."/>
            <person name="Gallego J.R."/>
            <person name="Llorente I."/>
            <person name="Martins Dos Santos V.A."/>
            <person name="Jensen O.N."/>
            <person name="Pelaez A.I."/>
            <person name="Sanchez J."/>
            <person name="Ferrer M."/>
        </authorList>
    </citation>
    <scope>NUCLEOTIDE SEQUENCE</scope>
</reference>
<dbReference type="InterPro" id="IPR001223">
    <property type="entry name" value="Glyco_hydro18_cat"/>
</dbReference>
<dbReference type="PROSITE" id="PS51910">
    <property type="entry name" value="GH18_2"/>
    <property type="match status" value="1"/>
</dbReference>
<dbReference type="GO" id="GO:0005975">
    <property type="term" value="P:carbohydrate metabolic process"/>
    <property type="evidence" value="ECO:0007669"/>
    <property type="project" value="InterPro"/>
</dbReference>
<evidence type="ECO:0000313" key="2">
    <source>
        <dbReference type="EMBL" id="EQD49401.1"/>
    </source>
</evidence>
<dbReference type="PANTHER" id="PTHR46066">
    <property type="entry name" value="CHITINASE DOMAIN-CONTAINING PROTEIN 1 FAMILY MEMBER"/>
    <property type="match status" value="1"/>
</dbReference>
<gene>
    <name evidence="2" type="ORF">B1A_13693</name>
</gene>
<reference evidence="2" key="1">
    <citation type="submission" date="2013-08" db="EMBL/GenBank/DDBJ databases">
        <authorList>
            <person name="Mendez C."/>
            <person name="Richter M."/>
            <person name="Ferrer M."/>
            <person name="Sanchez J."/>
        </authorList>
    </citation>
    <scope>NUCLEOTIDE SEQUENCE</scope>
</reference>
<comment type="caution">
    <text evidence="2">The sequence shown here is derived from an EMBL/GenBank/DDBJ whole genome shotgun (WGS) entry which is preliminary data.</text>
</comment>
<sequence length="106" mass="11698">MHYAVSAIPPQKLVLGVPLYGYDWSTGVAQGLSYQIYRQIAISHGASPTAPTVSYWQGGVLHVAYYEGLQAFESKVHVAIDYSLRGIALWRLGLEDPKIWNYLAGS</sequence>
<dbReference type="PANTHER" id="PTHR46066:SF2">
    <property type="entry name" value="CHITINASE DOMAIN-CONTAINING PROTEIN 1"/>
    <property type="match status" value="1"/>
</dbReference>
<name>T0ZM33_9ZZZZ</name>
<evidence type="ECO:0000259" key="1">
    <source>
        <dbReference type="PROSITE" id="PS51910"/>
    </source>
</evidence>
<accession>T0ZM33</accession>
<dbReference type="EMBL" id="AUZX01010033">
    <property type="protein sequence ID" value="EQD49401.1"/>
    <property type="molecule type" value="Genomic_DNA"/>
</dbReference>
<dbReference type="Gene3D" id="3.20.20.80">
    <property type="entry name" value="Glycosidases"/>
    <property type="match status" value="1"/>
</dbReference>
<proteinExistence type="predicted"/>
<protein>
    <recommendedName>
        <fullName evidence="1">GH18 domain-containing protein</fullName>
    </recommendedName>
</protein>